<name>A0A8T4H7C1_9SPHI</name>
<accession>A0A8T4H7C1</accession>
<sequence length="408" mass="46618">MKIVYLHQYFKQPNENGGTRSYDLSKSFVNNGFEVEVITTTSNNFGFNGKNWRIEDLDGIKIHYLYLPYDNSFSYLKRIFVFISFLFFSTIKLLSIKTDLVLATSTPLTIGIPALIKKIIHRSPFIFEVRDVWPEAVVAIGAVKNKVIIKLLLKLEYLLYKYSDSIVPLSRDMKSSIISRYPEFSTKAEVVIENISEIDRFNINYQNKYLFNALGFNPKRSILYAGTFGKVNNIDYILNLAEKTFEIDPDLIFILVGEGSEKDRLIEKSKALNIFNKNLFFIASVSKSDLPKVYSEVTCGSSFVAPIEELWANSANKFFDSLAAGKPIVINHFGWQSEVIIKENIGFTLNPDIEKVNILEFVNFVNDSSKIYQMGLNARDIAVKNYSLTIASSKYLSIINRIKNKFNV</sequence>
<proteinExistence type="predicted"/>
<evidence type="ECO:0000259" key="1">
    <source>
        <dbReference type="Pfam" id="PF00534"/>
    </source>
</evidence>
<evidence type="ECO:0000313" key="2">
    <source>
        <dbReference type="EMBL" id="MBP3942185.1"/>
    </source>
</evidence>
<reference evidence="2" key="1">
    <citation type="submission" date="2021-03" db="EMBL/GenBank/DDBJ databases">
        <authorList>
            <person name="Lu T."/>
            <person name="Wang Q."/>
            <person name="Han X."/>
        </authorList>
    </citation>
    <scope>NUCLEOTIDE SEQUENCE</scope>
    <source>
        <strain evidence="2">WQ 2009</strain>
    </source>
</reference>
<dbReference type="PANTHER" id="PTHR12526">
    <property type="entry name" value="GLYCOSYLTRANSFERASE"/>
    <property type="match status" value="1"/>
</dbReference>
<evidence type="ECO:0000313" key="3">
    <source>
        <dbReference type="Proteomes" id="UP000679691"/>
    </source>
</evidence>
<keyword evidence="3" id="KW-1185">Reference proteome</keyword>
<dbReference type="AlphaFoldDB" id="A0A8T4H7C1"/>
<dbReference type="PANTHER" id="PTHR12526:SF638">
    <property type="entry name" value="SPORE COAT PROTEIN SA"/>
    <property type="match status" value="1"/>
</dbReference>
<dbReference type="EMBL" id="JAGKSB010000001">
    <property type="protein sequence ID" value="MBP3942185.1"/>
    <property type="molecule type" value="Genomic_DNA"/>
</dbReference>
<comment type="caution">
    <text evidence="2">The sequence shown here is derived from an EMBL/GenBank/DDBJ whole genome shotgun (WGS) entry which is preliminary data.</text>
</comment>
<feature type="domain" description="Glycosyl transferase family 1" evidence="1">
    <location>
        <begin position="217"/>
        <end position="352"/>
    </location>
</feature>
<dbReference type="CDD" id="cd03794">
    <property type="entry name" value="GT4_WbuB-like"/>
    <property type="match status" value="1"/>
</dbReference>
<protein>
    <submittedName>
        <fullName evidence="2">Glycosyltransferase family 4 protein</fullName>
    </submittedName>
</protein>
<gene>
    <name evidence="2" type="ORF">J5U18_01160</name>
</gene>
<dbReference type="InterPro" id="IPR001296">
    <property type="entry name" value="Glyco_trans_1"/>
</dbReference>
<dbReference type="Gene3D" id="3.40.50.2000">
    <property type="entry name" value="Glycogen Phosphorylase B"/>
    <property type="match status" value="2"/>
</dbReference>
<dbReference type="RefSeq" id="WP_353545666.1">
    <property type="nucleotide sequence ID" value="NZ_JAGKSB010000001.1"/>
</dbReference>
<organism evidence="2 3">
    <name type="scientific">Rhinopithecimicrobium faecis</name>
    <dbReference type="NCBI Taxonomy" id="2820698"/>
    <lineage>
        <taxon>Bacteria</taxon>
        <taxon>Pseudomonadati</taxon>
        <taxon>Bacteroidota</taxon>
        <taxon>Sphingobacteriia</taxon>
        <taxon>Sphingobacteriales</taxon>
        <taxon>Sphingobacteriaceae</taxon>
        <taxon>Rhinopithecimicrobium</taxon>
    </lineage>
</organism>
<dbReference type="SUPFAM" id="SSF53756">
    <property type="entry name" value="UDP-Glycosyltransferase/glycogen phosphorylase"/>
    <property type="match status" value="1"/>
</dbReference>
<dbReference type="Proteomes" id="UP000679691">
    <property type="component" value="Unassembled WGS sequence"/>
</dbReference>
<dbReference type="GO" id="GO:0016757">
    <property type="term" value="F:glycosyltransferase activity"/>
    <property type="evidence" value="ECO:0007669"/>
    <property type="project" value="InterPro"/>
</dbReference>
<dbReference type="Pfam" id="PF00534">
    <property type="entry name" value="Glycos_transf_1"/>
    <property type="match status" value="1"/>
</dbReference>